<dbReference type="Proteomes" id="UP001239111">
    <property type="component" value="Chromosome 2"/>
</dbReference>
<accession>A0ACC2P1L5</accession>
<name>A0ACC2P1L5_9HYME</name>
<evidence type="ECO:0000313" key="2">
    <source>
        <dbReference type="Proteomes" id="UP001239111"/>
    </source>
</evidence>
<reference evidence="1" key="1">
    <citation type="submission" date="2023-04" db="EMBL/GenBank/DDBJ databases">
        <title>A chromosome-level genome assembly of the parasitoid wasp Eretmocerus hayati.</title>
        <authorList>
            <person name="Zhong Y."/>
            <person name="Liu S."/>
            <person name="Liu Y."/>
        </authorList>
    </citation>
    <scope>NUCLEOTIDE SEQUENCE</scope>
    <source>
        <strain evidence="1">ZJU_SS_LIU_2023</strain>
    </source>
</reference>
<organism evidence="1 2">
    <name type="scientific">Eretmocerus hayati</name>
    <dbReference type="NCBI Taxonomy" id="131215"/>
    <lineage>
        <taxon>Eukaryota</taxon>
        <taxon>Metazoa</taxon>
        <taxon>Ecdysozoa</taxon>
        <taxon>Arthropoda</taxon>
        <taxon>Hexapoda</taxon>
        <taxon>Insecta</taxon>
        <taxon>Pterygota</taxon>
        <taxon>Neoptera</taxon>
        <taxon>Endopterygota</taxon>
        <taxon>Hymenoptera</taxon>
        <taxon>Apocrita</taxon>
        <taxon>Proctotrupomorpha</taxon>
        <taxon>Chalcidoidea</taxon>
        <taxon>Aphelinidae</taxon>
        <taxon>Aphelininae</taxon>
        <taxon>Eretmocerus</taxon>
    </lineage>
</organism>
<gene>
    <name evidence="1" type="ORF">QAD02_013006</name>
</gene>
<proteinExistence type="predicted"/>
<sequence length="121" mass="13665">MTTGFLPCLLAHNSQLDLHICTFFAVPAAPDESLRFFSLLDEGSQRKLNRNDLGTTFISIIRGVEIDDGDSDLRFQKLFCRACWPMRVSYICISPPYSPCLLRLVGIRVLLVVWLKDLGTT</sequence>
<keyword evidence="2" id="KW-1185">Reference proteome</keyword>
<evidence type="ECO:0000313" key="1">
    <source>
        <dbReference type="EMBL" id="KAJ8677219.1"/>
    </source>
</evidence>
<comment type="caution">
    <text evidence="1">The sequence shown here is derived from an EMBL/GenBank/DDBJ whole genome shotgun (WGS) entry which is preliminary data.</text>
</comment>
<dbReference type="EMBL" id="CM056742">
    <property type="protein sequence ID" value="KAJ8677219.1"/>
    <property type="molecule type" value="Genomic_DNA"/>
</dbReference>
<protein>
    <submittedName>
        <fullName evidence="1">Uncharacterized protein</fullName>
    </submittedName>
</protein>